<dbReference type="EMBL" id="LUCM01004857">
    <property type="protein sequence ID" value="KAA0193720.1"/>
    <property type="molecule type" value="Genomic_DNA"/>
</dbReference>
<comment type="caution">
    <text evidence="13">The sequence shown here is derived from an EMBL/GenBank/DDBJ whole genome shotgun (WGS) entry which is preliminary data.</text>
</comment>
<reference evidence="13" key="1">
    <citation type="submission" date="2019-05" db="EMBL/GenBank/DDBJ databases">
        <title>Annotation for the trematode Fasciolopsis buski.</title>
        <authorList>
            <person name="Choi Y.-J."/>
        </authorList>
    </citation>
    <scope>NUCLEOTIDE SEQUENCE</scope>
    <source>
        <strain evidence="13">HT</strain>
        <tissue evidence="13">Whole worm</tissue>
    </source>
</reference>
<accession>A0A8E0S0U6</accession>
<dbReference type="InterPro" id="IPR000504">
    <property type="entry name" value="RRM_dom"/>
</dbReference>
<dbReference type="GO" id="GO:0003723">
    <property type="term" value="F:RNA binding"/>
    <property type="evidence" value="ECO:0007669"/>
    <property type="project" value="UniProtKB-UniRule"/>
</dbReference>
<feature type="region of interest" description="Disordered" evidence="11">
    <location>
        <begin position="80"/>
        <end position="153"/>
    </location>
</feature>
<evidence type="ECO:0000256" key="1">
    <source>
        <dbReference type="ARBA" id="ARBA00004123"/>
    </source>
</evidence>
<gene>
    <name evidence="13" type="ORF">FBUS_09691</name>
</gene>
<sequence>MDRGPRSPPRIDGMVSLKVDNLAYKTTVEDLHRIFGRYGDVGDVYIPRDPYTSESRGFAFVRYRTDREADDAIRCMDGRRIDGREIRVQRAKYGRPNSGRNRRSMSPRRNGRRSRSFSPMRDRRPPLRGRMNDRGPPPFPRRFSRSDSRDRRY</sequence>
<dbReference type="InterPro" id="IPR051106">
    <property type="entry name" value="RNA-bind/splicing_reg"/>
</dbReference>
<dbReference type="Gene3D" id="3.30.70.330">
    <property type="match status" value="1"/>
</dbReference>
<evidence type="ECO:0000256" key="3">
    <source>
        <dbReference type="ARBA" id="ARBA00022664"/>
    </source>
</evidence>
<dbReference type="GO" id="GO:0008380">
    <property type="term" value="P:RNA splicing"/>
    <property type="evidence" value="ECO:0007669"/>
    <property type="project" value="UniProtKB-KW"/>
</dbReference>
<name>A0A8E0S0U6_9TREM</name>
<feature type="compositionally biased region" description="Basic and acidic residues" evidence="11">
    <location>
        <begin position="120"/>
        <end position="133"/>
    </location>
</feature>
<dbReference type="SUPFAM" id="SSF54928">
    <property type="entry name" value="RNA-binding domain, RBD"/>
    <property type="match status" value="1"/>
</dbReference>
<dbReference type="PROSITE" id="PS50102">
    <property type="entry name" value="RRM"/>
    <property type="match status" value="1"/>
</dbReference>
<feature type="compositionally biased region" description="Basic residues" evidence="11">
    <location>
        <begin position="100"/>
        <end position="115"/>
    </location>
</feature>
<feature type="compositionally biased region" description="Basic and acidic residues" evidence="11">
    <location>
        <begin position="144"/>
        <end position="153"/>
    </location>
</feature>
<evidence type="ECO:0000256" key="8">
    <source>
        <dbReference type="ARBA" id="ARBA00029667"/>
    </source>
</evidence>
<dbReference type="AlphaFoldDB" id="A0A8E0S0U6"/>
<dbReference type="Pfam" id="PF00076">
    <property type="entry name" value="RRM_1"/>
    <property type="match status" value="1"/>
</dbReference>
<keyword evidence="6" id="KW-0539">Nucleus</keyword>
<organism evidence="13 14">
    <name type="scientific">Fasciolopsis buskii</name>
    <dbReference type="NCBI Taxonomy" id="27845"/>
    <lineage>
        <taxon>Eukaryota</taxon>
        <taxon>Metazoa</taxon>
        <taxon>Spiralia</taxon>
        <taxon>Lophotrochozoa</taxon>
        <taxon>Platyhelminthes</taxon>
        <taxon>Trematoda</taxon>
        <taxon>Digenea</taxon>
        <taxon>Plagiorchiida</taxon>
        <taxon>Echinostomata</taxon>
        <taxon>Echinostomatoidea</taxon>
        <taxon>Fasciolidae</taxon>
        <taxon>Fasciolopsis</taxon>
    </lineage>
</organism>
<feature type="domain" description="RRM" evidence="12">
    <location>
        <begin position="15"/>
        <end position="93"/>
    </location>
</feature>
<evidence type="ECO:0000313" key="13">
    <source>
        <dbReference type="EMBL" id="KAA0193720.1"/>
    </source>
</evidence>
<proteinExistence type="predicted"/>
<evidence type="ECO:0000256" key="6">
    <source>
        <dbReference type="ARBA" id="ARBA00023242"/>
    </source>
</evidence>
<dbReference type="InterPro" id="IPR012677">
    <property type="entry name" value="Nucleotide-bd_a/b_plait_sf"/>
</dbReference>
<dbReference type="InterPro" id="IPR035979">
    <property type="entry name" value="RBD_domain_sf"/>
</dbReference>
<dbReference type="OrthoDB" id="8093034at2759"/>
<comment type="subcellular location">
    <subcellularLocation>
        <location evidence="1">Nucleus</location>
    </subcellularLocation>
</comment>
<dbReference type="Proteomes" id="UP000728185">
    <property type="component" value="Unassembled WGS sequence"/>
</dbReference>
<dbReference type="PANTHER" id="PTHR48028:SF4">
    <property type="entry name" value="SC35-LIKE SPLICING FACTOR"/>
    <property type="match status" value="1"/>
</dbReference>
<evidence type="ECO:0000256" key="4">
    <source>
        <dbReference type="ARBA" id="ARBA00022884"/>
    </source>
</evidence>
<dbReference type="SMART" id="SM00360">
    <property type="entry name" value="RRM"/>
    <property type="match status" value="1"/>
</dbReference>
<keyword evidence="3" id="KW-0507">mRNA processing</keyword>
<evidence type="ECO:0000256" key="2">
    <source>
        <dbReference type="ARBA" id="ARBA00015058"/>
    </source>
</evidence>
<evidence type="ECO:0000313" key="14">
    <source>
        <dbReference type="Proteomes" id="UP000728185"/>
    </source>
</evidence>
<dbReference type="GO" id="GO:0006397">
    <property type="term" value="P:mRNA processing"/>
    <property type="evidence" value="ECO:0007669"/>
    <property type="project" value="UniProtKB-KW"/>
</dbReference>
<keyword evidence="5" id="KW-0508">mRNA splicing</keyword>
<evidence type="ECO:0000256" key="9">
    <source>
        <dbReference type="ARBA" id="ARBA00032663"/>
    </source>
</evidence>
<keyword evidence="4 10" id="KW-0694">RNA-binding</keyword>
<evidence type="ECO:0000256" key="7">
    <source>
        <dbReference type="ARBA" id="ARBA00029589"/>
    </source>
</evidence>
<dbReference type="CDD" id="cd12311">
    <property type="entry name" value="RRM_SRSF2_SRSF8"/>
    <property type="match status" value="1"/>
</dbReference>
<evidence type="ECO:0000256" key="10">
    <source>
        <dbReference type="PROSITE-ProRule" id="PRU00176"/>
    </source>
</evidence>
<dbReference type="GO" id="GO:0005634">
    <property type="term" value="C:nucleus"/>
    <property type="evidence" value="ECO:0007669"/>
    <property type="project" value="UniProtKB-SubCell"/>
</dbReference>
<dbReference type="PANTHER" id="PTHR48028">
    <property type="entry name" value="GLYCINE-RICH RNA-BINDING PROTEIN RZ1A"/>
    <property type="match status" value="1"/>
</dbReference>
<evidence type="ECO:0000256" key="11">
    <source>
        <dbReference type="SAM" id="MobiDB-lite"/>
    </source>
</evidence>
<protein>
    <recommendedName>
        <fullName evidence="2">Serine/arginine-rich splicing factor 2</fullName>
    </recommendedName>
    <alternativeName>
        <fullName evidence="9">Splicing component, 35 kDa</fullName>
    </alternativeName>
    <alternativeName>
        <fullName evidence="8">Splicing factor SC35</fullName>
    </alternativeName>
    <alternativeName>
        <fullName evidence="7">Splicing factor, arginine/serine-rich 2</fullName>
    </alternativeName>
</protein>
<evidence type="ECO:0000259" key="12">
    <source>
        <dbReference type="PROSITE" id="PS50102"/>
    </source>
</evidence>
<evidence type="ECO:0000256" key="5">
    <source>
        <dbReference type="ARBA" id="ARBA00023187"/>
    </source>
</evidence>
<keyword evidence="14" id="KW-1185">Reference proteome</keyword>